<accession>A0A2P6SG99</accession>
<evidence type="ECO:0000256" key="3">
    <source>
        <dbReference type="ARBA" id="ARBA00022692"/>
    </source>
</evidence>
<evidence type="ECO:0000256" key="7">
    <source>
        <dbReference type="ARBA" id="ARBA00022989"/>
    </source>
</evidence>
<evidence type="ECO:0000256" key="8">
    <source>
        <dbReference type="ARBA" id="ARBA00023008"/>
    </source>
</evidence>
<dbReference type="GO" id="GO:0009055">
    <property type="term" value="F:electron transfer activity"/>
    <property type="evidence" value="ECO:0007669"/>
    <property type="project" value="InterPro"/>
</dbReference>
<proteinExistence type="predicted"/>
<evidence type="ECO:0000259" key="13">
    <source>
        <dbReference type="PROSITE" id="PS51485"/>
    </source>
</evidence>
<evidence type="ECO:0000256" key="9">
    <source>
        <dbReference type="ARBA" id="ARBA00023136"/>
    </source>
</evidence>
<dbReference type="GO" id="GO:0009610">
    <property type="term" value="P:response to symbiotic fungus"/>
    <property type="evidence" value="ECO:0007669"/>
    <property type="project" value="UniProtKB-ARBA"/>
</dbReference>
<dbReference type="GO" id="GO:0046872">
    <property type="term" value="F:metal ion binding"/>
    <property type="evidence" value="ECO:0007669"/>
    <property type="project" value="UniProtKB-KW"/>
</dbReference>
<dbReference type="CDD" id="cd04216">
    <property type="entry name" value="Phytocyanin"/>
    <property type="match status" value="1"/>
</dbReference>
<dbReference type="OrthoDB" id="1934652at2759"/>
<evidence type="ECO:0000256" key="1">
    <source>
        <dbReference type="ARBA" id="ARBA00004479"/>
    </source>
</evidence>
<keyword evidence="2" id="KW-0813">Transport</keyword>
<dbReference type="EMBL" id="PDCK01000039">
    <property type="protein sequence ID" value="PRQ57710.1"/>
    <property type="molecule type" value="Genomic_DNA"/>
</dbReference>
<gene>
    <name evidence="14" type="ORF">RchiOBHm_Chr1g0351311</name>
</gene>
<evidence type="ECO:0000256" key="11">
    <source>
        <dbReference type="ARBA" id="ARBA00023180"/>
    </source>
</evidence>
<dbReference type="OMA" id="FQWRILA"/>
<protein>
    <submittedName>
        <fullName evidence="14">Putative cupredoxin</fullName>
    </submittedName>
</protein>
<keyword evidence="15" id="KW-1185">Reference proteome</keyword>
<keyword evidence="4" id="KW-0479">Metal-binding</keyword>
<comment type="subcellular location">
    <subcellularLocation>
        <location evidence="1">Membrane</location>
        <topology evidence="1">Single-pass type I membrane protein</topology>
    </subcellularLocation>
</comment>
<evidence type="ECO:0000256" key="5">
    <source>
        <dbReference type="ARBA" id="ARBA00022729"/>
    </source>
</evidence>
<evidence type="ECO:0000256" key="6">
    <source>
        <dbReference type="ARBA" id="ARBA00022982"/>
    </source>
</evidence>
<evidence type="ECO:0000256" key="2">
    <source>
        <dbReference type="ARBA" id="ARBA00022448"/>
    </source>
</evidence>
<dbReference type="Pfam" id="PF02298">
    <property type="entry name" value="Cu_bind_like"/>
    <property type="match status" value="1"/>
</dbReference>
<dbReference type="SUPFAM" id="SSF49503">
    <property type="entry name" value="Cupredoxins"/>
    <property type="match status" value="1"/>
</dbReference>
<dbReference type="GO" id="GO:0005886">
    <property type="term" value="C:plasma membrane"/>
    <property type="evidence" value="ECO:0007669"/>
    <property type="project" value="TreeGrafter"/>
</dbReference>
<keyword evidence="10" id="KW-1015">Disulfide bond</keyword>
<evidence type="ECO:0000313" key="14">
    <source>
        <dbReference type="EMBL" id="PRQ57710.1"/>
    </source>
</evidence>
<dbReference type="PANTHER" id="PTHR33021:SF339">
    <property type="entry name" value="OS07G0570600 PROTEIN"/>
    <property type="match status" value="1"/>
</dbReference>
<comment type="caution">
    <text evidence="14">The sequence shown here is derived from an EMBL/GenBank/DDBJ whole genome shotgun (WGS) entry which is preliminary data.</text>
</comment>
<dbReference type="Proteomes" id="UP000238479">
    <property type="component" value="Chromosome 1"/>
</dbReference>
<dbReference type="AlphaFoldDB" id="A0A2P6SG99"/>
<dbReference type="STRING" id="74649.A0A2P6SG99"/>
<keyword evidence="3" id="KW-0812">Transmembrane</keyword>
<reference evidence="14 15" key="1">
    <citation type="journal article" date="2018" name="Nat. Genet.">
        <title>The Rosa genome provides new insights in the design of modern roses.</title>
        <authorList>
            <person name="Bendahmane M."/>
        </authorList>
    </citation>
    <scope>NUCLEOTIDE SEQUENCE [LARGE SCALE GENOMIC DNA]</scope>
    <source>
        <strain evidence="15">cv. Old Blush</strain>
    </source>
</reference>
<dbReference type="PANTHER" id="PTHR33021">
    <property type="entry name" value="BLUE COPPER PROTEIN"/>
    <property type="match status" value="1"/>
</dbReference>
<feature type="domain" description="Phytocyanin" evidence="13">
    <location>
        <begin position="25"/>
        <end position="123"/>
    </location>
</feature>
<organism evidence="14 15">
    <name type="scientific">Rosa chinensis</name>
    <name type="common">China rose</name>
    <dbReference type="NCBI Taxonomy" id="74649"/>
    <lineage>
        <taxon>Eukaryota</taxon>
        <taxon>Viridiplantae</taxon>
        <taxon>Streptophyta</taxon>
        <taxon>Embryophyta</taxon>
        <taxon>Tracheophyta</taxon>
        <taxon>Spermatophyta</taxon>
        <taxon>Magnoliopsida</taxon>
        <taxon>eudicotyledons</taxon>
        <taxon>Gunneridae</taxon>
        <taxon>Pentapetalae</taxon>
        <taxon>rosids</taxon>
        <taxon>fabids</taxon>
        <taxon>Rosales</taxon>
        <taxon>Rosaceae</taxon>
        <taxon>Rosoideae</taxon>
        <taxon>Rosoideae incertae sedis</taxon>
        <taxon>Rosa</taxon>
    </lineage>
</organism>
<keyword evidence="11" id="KW-0325">Glycoprotein</keyword>
<dbReference type="InterPro" id="IPR039391">
    <property type="entry name" value="Phytocyanin-like"/>
</dbReference>
<feature type="signal peptide" evidence="12">
    <location>
        <begin position="1"/>
        <end position="24"/>
    </location>
</feature>
<dbReference type="PROSITE" id="PS51485">
    <property type="entry name" value="PHYTOCYANIN"/>
    <property type="match status" value="1"/>
</dbReference>
<keyword evidence="7" id="KW-1133">Transmembrane helix</keyword>
<evidence type="ECO:0000313" key="15">
    <source>
        <dbReference type="Proteomes" id="UP000238479"/>
    </source>
</evidence>
<dbReference type="InterPro" id="IPR008972">
    <property type="entry name" value="Cupredoxin"/>
</dbReference>
<keyword evidence="6" id="KW-0249">Electron transport</keyword>
<feature type="chain" id="PRO_5015170445" evidence="12">
    <location>
        <begin position="25"/>
        <end position="123"/>
    </location>
</feature>
<dbReference type="FunFam" id="2.60.40.420:FF:000067">
    <property type="entry name" value="Cupredoxin superfamily protein"/>
    <property type="match status" value="1"/>
</dbReference>
<dbReference type="Gene3D" id="2.60.40.420">
    <property type="entry name" value="Cupredoxins - blue copper proteins"/>
    <property type="match status" value="1"/>
</dbReference>
<keyword evidence="9" id="KW-0472">Membrane</keyword>
<evidence type="ECO:0000256" key="10">
    <source>
        <dbReference type="ARBA" id="ARBA00023157"/>
    </source>
</evidence>
<keyword evidence="5 12" id="KW-0732">Signal</keyword>
<dbReference type="Gramene" id="PRQ57710">
    <property type="protein sequence ID" value="PRQ57710"/>
    <property type="gene ID" value="RchiOBHm_Chr1g0351311"/>
</dbReference>
<evidence type="ECO:0000256" key="4">
    <source>
        <dbReference type="ARBA" id="ARBA00022723"/>
    </source>
</evidence>
<name>A0A2P6SG99_ROSCH</name>
<dbReference type="InterPro" id="IPR003245">
    <property type="entry name" value="Phytocyanin_dom"/>
</dbReference>
<evidence type="ECO:0000256" key="12">
    <source>
        <dbReference type="SAM" id="SignalP"/>
    </source>
</evidence>
<keyword evidence="8" id="KW-0186">Copper</keyword>
<sequence>MARVSTTALVVIAVFVVFPSMVLAKQYIVGDDQGWEGTVDYQAWADGKTFHVGDVLIFNYEAGNHDVAQSASADEFNDCASSPDLGTYTSGNDALALDVAGTYYFLCDYHCAIAQQKFMVTVN</sequence>